<evidence type="ECO:0000256" key="3">
    <source>
        <dbReference type="ARBA" id="ARBA00022782"/>
    </source>
</evidence>
<evidence type="ECO:0000256" key="1">
    <source>
        <dbReference type="ARBA" id="ARBA00005416"/>
    </source>
</evidence>
<comment type="similarity">
    <text evidence="1">Belongs to the CLV3/ESR signal peptide family.</text>
</comment>
<organism evidence="7 8">
    <name type="scientific">Cinchona calisaya</name>
    <dbReference type="NCBI Taxonomy" id="153742"/>
    <lineage>
        <taxon>Eukaryota</taxon>
        <taxon>Viridiplantae</taxon>
        <taxon>Streptophyta</taxon>
        <taxon>Embryophyta</taxon>
        <taxon>Tracheophyta</taxon>
        <taxon>Spermatophyta</taxon>
        <taxon>Magnoliopsida</taxon>
        <taxon>eudicotyledons</taxon>
        <taxon>Gunneridae</taxon>
        <taxon>Pentapetalae</taxon>
        <taxon>asterids</taxon>
        <taxon>lamiids</taxon>
        <taxon>Gentianales</taxon>
        <taxon>Rubiaceae</taxon>
        <taxon>Cinchonoideae</taxon>
        <taxon>Cinchoneae</taxon>
        <taxon>Cinchona</taxon>
    </lineage>
</organism>
<proteinExistence type="inferred from homology"/>
<protein>
    <submittedName>
        <fullName evidence="7">Uncharacterized protein</fullName>
    </submittedName>
</protein>
<sequence>MKISHTLLYLILCLSIFFLLFHEFYGLKNIKKNKNNYTSQLSSSLSHHQPLIIHRKALAGSKFDFTPFVKNLHRKRKHSPDIHPPPGEPGGNEIDPPYGEEKRLVPTGPNPLHH</sequence>
<dbReference type="PANTHER" id="PTHR34359:SF28">
    <property type="entry name" value="CLAVATA3_ESR (CLE)-RELATED PROTEIN 12"/>
    <property type="match status" value="1"/>
</dbReference>
<keyword evidence="2" id="KW-0217">Developmental protein</keyword>
<keyword evidence="6" id="KW-1133">Transmembrane helix</keyword>
<reference evidence="7 8" key="1">
    <citation type="submission" date="2024-11" db="EMBL/GenBank/DDBJ databases">
        <title>A near-complete genome assembly of Cinchona calisaya.</title>
        <authorList>
            <person name="Lian D.C."/>
            <person name="Zhao X.W."/>
            <person name="Wei L."/>
        </authorList>
    </citation>
    <scope>NUCLEOTIDE SEQUENCE [LARGE SCALE GENOMIC DNA]</scope>
    <source>
        <tissue evidence="7">Nenye</tissue>
    </source>
</reference>
<keyword evidence="3" id="KW-0221">Differentiation</keyword>
<dbReference type="Proteomes" id="UP001630127">
    <property type="component" value="Unassembled WGS sequence"/>
</dbReference>
<accession>A0ABD2Y2D5</accession>
<keyword evidence="4" id="KW-0379">Hydroxylation</keyword>
<dbReference type="AlphaFoldDB" id="A0ABD2Y2D5"/>
<evidence type="ECO:0000256" key="5">
    <source>
        <dbReference type="SAM" id="MobiDB-lite"/>
    </source>
</evidence>
<dbReference type="GO" id="GO:0030154">
    <property type="term" value="P:cell differentiation"/>
    <property type="evidence" value="ECO:0007669"/>
    <property type="project" value="UniProtKB-KW"/>
</dbReference>
<name>A0ABD2Y2D5_9GENT</name>
<comment type="caution">
    <text evidence="7">The sequence shown here is derived from an EMBL/GenBank/DDBJ whole genome shotgun (WGS) entry which is preliminary data.</text>
</comment>
<evidence type="ECO:0000313" key="8">
    <source>
        <dbReference type="Proteomes" id="UP001630127"/>
    </source>
</evidence>
<evidence type="ECO:0000256" key="4">
    <source>
        <dbReference type="ARBA" id="ARBA00023278"/>
    </source>
</evidence>
<gene>
    <name evidence="7" type="ORF">ACH5RR_036092</name>
</gene>
<keyword evidence="8" id="KW-1185">Reference proteome</keyword>
<keyword evidence="6" id="KW-0812">Transmembrane</keyword>
<evidence type="ECO:0000313" key="7">
    <source>
        <dbReference type="EMBL" id="KAL3501643.1"/>
    </source>
</evidence>
<dbReference type="EMBL" id="JBJUIK010000015">
    <property type="protein sequence ID" value="KAL3501643.1"/>
    <property type="molecule type" value="Genomic_DNA"/>
</dbReference>
<dbReference type="PANTHER" id="PTHR34359">
    <property type="entry name" value="CLAVATA3/ESR (CLE)-RELATED PROTEIN 10"/>
    <property type="match status" value="1"/>
</dbReference>
<evidence type="ECO:0000256" key="6">
    <source>
        <dbReference type="SAM" id="Phobius"/>
    </source>
</evidence>
<feature type="region of interest" description="Disordered" evidence="5">
    <location>
        <begin position="74"/>
        <end position="114"/>
    </location>
</feature>
<evidence type="ECO:0000256" key="2">
    <source>
        <dbReference type="ARBA" id="ARBA00022473"/>
    </source>
</evidence>
<dbReference type="InterPro" id="IPR039618">
    <property type="entry name" value="CLE9-13"/>
</dbReference>
<keyword evidence="6" id="KW-0472">Membrane</keyword>
<feature type="transmembrane region" description="Helical" evidence="6">
    <location>
        <begin position="6"/>
        <end position="25"/>
    </location>
</feature>